<keyword evidence="2" id="KW-1185">Reference proteome</keyword>
<proteinExistence type="predicted"/>
<gene>
    <name evidence="1" type="ORF">OS493_014616</name>
</gene>
<evidence type="ECO:0000313" key="2">
    <source>
        <dbReference type="Proteomes" id="UP001163046"/>
    </source>
</evidence>
<sequence length="103" mass="11842">MVKLKCSSWHLLVPEPPLGLWLCHCPRVNQDICQQHEVLGRPVSHIIALRQPNRHYFIVVPLEDIIDICVYMAFSDSATYYAAHFPNHLEKDLNTCTVCHTCS</sequence>
<organism evidence="1 2">
    <name type="scientific">Desmophyllum pertusum</name>
    <dbReference type="NCBI Taxonomy" id="174260"/>
    <lineage>
        <taxon>Eukaryota</taxon>
        <taxon>Metazoa</taxon>
        <taxon>Cnidaria</taxon>
        <taxon>Anthozoa</taxon>
        <taxon>Hexacorallia</taxon>
        <taxon>Scleractinia</taxon>
        <taxon>Caryophylliina</taxon>
        <taxon>Caryophylliidae</taxon>
        <taxon>Desmophyllum</taxon>
    </lineage>
</organism>
<dbReference type="EMBL" id="MU827308">
    <property type="protein sequence ID" value="KAJ7361966.1"/>
    <property type="molecule type" value="Genomic_DNA"/>
</dbReference>
<comment type="caution">
    <text evidence="1">The sequence shown here is derived from an EMBL/GenBank/DDBJ whole genome shotgun (WGS) entry which is preliminary data.</text>
</comment>
<dbReference type="Proteomes" id="UP001163046">
    <property type="component" value="Unassembled WGS sequence"/>
</dbReference>
<accession>A0A9W9YPZ7</accession>
<dbReference type="OrthoDB" id="5984646at2759"/>
<reference evidence="1" key="1">
    <citation type="submission" date="2023-01" db="EMBL/GenBank/DDBJ databases">
        <title>Genome assembly of the deep-sea coral Lophelia pertusa.</title>
        <authorList>
            <person name="Herrera S."/>
            <person name="Cordes E."/>
        </authorList>
    </citation>
    <scope>NUCLEOTIDE SEQUENCE</scope>
    <source>
        <strain evidence="1">USNM1676648</strain>
        <tissue evidence="1">Polyp</tissue>
    </source>
</reference>
<evidence type="ECO:0000313" key="1">
    <source>
        <dbReference type="EMBL" id="KAJ7361966.1"/>
    </source>
</evidence>
<protein>
    <submittedName>
        <fullName evidence="1">Uncharacterized protein</fullName>
    </submittedName>
</protein>
<dbReference type="AlphaFoldDB" id="A0A9W9YPZ7"/>
<name>A0A9W9YPZ7_9CNID</name>